<comment type="similarity">
    <text evidence="2">Belongs to the MGMT family.</text>
</comment>
<evidence type="ECO:0000256" key="9">
    <source>
        <dbReference type="ARBA" id="ARBA00030795"/>
    </source>
</evidence>
<keyword evidence="8" id="KW-0234">DNA repair</keyword>
<protein>
    <recommendedName>
        <fullName evidence="4">Methylated-DNA--protein-cysteine methyltransferase</fullName>
        <ecNumber evidence="3">2.1.1.63</ecNumber>
    </recommendedName>
    <alternativeName>
        <fullName evidence="9">6-O-methylguanine-DNA methyltransferase</fullName>
    </alternativeName>
    <alternativeName>
        <fullName evidence="10">O-6-methylguanine-DNA-alkyltransferase</fullName>
    </alternativeName>
</protein>
<dbReference type="PROSITE" id="PS00374">
    <property type="entry name" value="MGMT"/>
    <property type="match status" value="1"/>
</dbReference>
<dbReference type="GO" id="GO:0003908">
    <property type="term" value="F:methylated-DNA-[protein]-cysteine S-methyltransferase activity"/>
    <property type="evidence" value="ECO:0007669"/>
    <property type="project" value="UniProtKB-EC"/>
</dbReference>
<evidence type="ECO:0000256" key="8">
    <source>
        <dbReference type="ARBA" id="ARBA00023204"/>
    </source>
</evidence>
<dbReference type="SUPFAM" id="SSF46767">
    <property type="entry name" value="Methylated DNA-protein cysteine methyltransferase, C-terminal domain"/>
    <property type="match status" value="1"/>
</dbReference>
<dbReference type="NCBIfam" id="TIGR00589">
    <property type="entry name" value="ogt"/>
    <property type="match status" value="1"/>
</dbReference>
<evidence type="ECO:0000256" key="6">
    <source>
        <dbReference type="ARBA" id="ARBA00022679"/>
    </source>
</evidence>
<evidence type="ECO:0000256" key="11">
    <source>
        <dbReference type="ARBA" id="ARBA00049348"/>
    </source>
</evidence>
<evidence type="ECO:0000313" key="14">
    <source>
        <dbReference type="EMBL" id="CAE0507689.1"/>
    </source>
</evidence>
<evidence type="ECO:0000256" key="10">
    <source>
        <dbReference type="ARBA" id="ARBA00031621"/>
    </source>
</evidence>
<evidence type="ECO:0000256" key="1">
    <source>
        <dbReference type="ARBA" id="ARBA00001286"/>
    </source>
</evidence>
<accession>A0A7S3VVY7</accession>
<dbReference type="PANTHER" id="PTHR10815:SF13">
    <property type="entry name" value="METHYLATED-DNA--PROTEIN-CYSTEINE METHYLTRANSFERASE"/>
    <property type="match status" value="1"/>
</dbReference>
<feature type="compositionally biased region" description="Basic residues" evidence="12">
    <location>
        <begin position="1"/>
        <end position="11"/>
    </location>
</feature>
<gene>
    <name evidence="14" type="ORF">DTER00134_LOCUS22766</name>
</gene>
<keyword evidence="6" id="KW-0808">Transferase</keyword>
<evidence type="ECO:0000256" key="4">
    <source>
        <dbReference type="ARBA" id="ARBA00015377"/>
    </source>
</evidence>
<dbReference type="AlphaFoldDB" id="A0A7S3VVY7"/>
<dbReference type="InterPro" id="IPR014048">
    <property type="entry name" value="MethylDNA_cys_MeTrfase_DNA-bd"/>
</dbReference>
<evidence type="ECO:0000256" key="12">
    <source>
        <dbReference type="SAM" id="MobiDB-lite"/>
    </source>
</evidence>
<organism evidence="14">
    <name type="scientific">Dunaliella tertiolecta</name>
    <name type="common">Green alga</name>
    <dbReference type="NCBI Taxonomy" id="3047"/>
    <lineage>
        <taxon>Eukaryota</taxon>
        <taxon>Viridiplantae</taxon>
        <taxon>Chlorophyta</taxon>
        <taxon>core chlorophytes</taxon>
        <taxon>Chlorophyceae</taxon>
        <taxon>CS clade</taxon>
        <taxon>Chlamydomonadales</taxon>
        <taxon>Dunaliellaceae</taxon>
        <taxon>Dunaliella</taxon>
    </lineage>
</organism>
<dbReference type="InterPro" id="IPR036388">
    <property type="entry name" value="WH-like_DNA-bd_sf"/>
</dbReference>
<sequence>MRKPSTLKMRKPGSTPHHQGKKAEEVRRREDTAFERRLYAACKAIPKGKVTTYGTLAAVLKSSARAVGQGMRRNPYAPEVPCHRVIASSFKLGGFHGSWGEETEDVRRKRRMLMEEGVRFTKAAKVEAECVCDPQELLLLLPKELQSSV</sequence>
<name>A0A7S3VVY7_DUNTE</name>
<evidence type="ECO:0000256" key="2">
    <source>
        <dbReference type="ARBA" id="ARBA00008711"/>
    </source>
</evidence>
<keyword evidence="5" id="KW-0489">Methyltransferase</keyword>
<dbReference type="CDD" id="cd06445">
    <property type="entry name" value="ATase"/>
    <property type="match status" value="1"/>
</dbReference>
<dbReference type="InterPro" id="IPR036217">
    <property type="entry name" value="MethylDNA_cys_MeTrfase_DNAb"/>
</dbReference>
<comment type="catalytic activity">
    <reaction evidence="11">
        <text>a 6-O-methyl-2'-deoxyguanosine in DNA + L-cysteinyl-[protein] = S-methyl-L-cysteinyl-[protein] + a 2'-deoxyguanosine in DNA</text>
        <dbReference type="Rhea" id="RHEA:24000"/>
        <dbReference type="Rhea" id="RHEA-COMP:10131"/>
        <dbReference type="Rhea" id="RHEA-COMP:10132"/>
        <dbReference type="Rhea" id="RHEA-COMP:11367"/>
        <dbReference type="Rhea" id="RHEA-COMP:11368"/>
        <dbReference type="ChEBI" id="CHEBI:29950"/>
        <dbReference type="ChEBI" id="CHEBI:82612"/>
        <dbReference type="ChEBI" id="CHEBI:85445"/>
        <dbReference type="ChEBI" id="CHEBI:85448"/>
        <dbReference type="EC" id="2.1.1.63"/>
    </reaction>
</comment>
<evidence type="ECO:0000256" key="7">
    <source>
        <dbReference type="ARBA" id="ARBA00022763"/>
    </source>
</evidence>
<dbReference type="PANTHER" id="PTHR10815">
    <property type="entry name" value="METHYLATED-DNA--PROTEIN-CYSTEINE METHYLTRANSFERASE"/>
    <property type="match status" value="1"/>
</dbReference>
<feature type="domain" description="Methylated-DNA-[protein]-cysteine S-methyltransferase DNA binding" evidence="13">
    <location>
        <begin position="33"/>
        <end position="118"/>
    </location>
</feature>
<evidence type="ECO:0000256" key="3">
    <source>
        <dbReference type="ARBA" id="ARBA00011918"/>
    </source>
</evidence>
<dbReference type="GO" id="GO:0006281">
    <property type="term" value="P:DNA repair"/>
    <property type="evidence" value="ECO:0007669"/>
    <property type="project" value="UniProtKB-KW"/>
</dbReference>
<evidence type="ECO:0000259" key="13">
    <source>
        <dbReference type="Pfam" id="PF01035"/>
    </source>
</evidence>
<reference evidence="14" key="1">
    <citation type="submission" date="2021-01" db="EMBL/GenBank/DDBJ databases">
        <authorList>
            <person name="Corre E."/>
            <person name="Pelletier E."/>
            <person name="Niang G."/>
            <person name="Scheremetjew M."/>
            <person name="Finn R."/>
            <person name="Kale V."/>
            <person name="Holt S."/>
            <person name="Cochrane G."/>
            <person name="Meng A."/>
            <person name="Brown T."/>
            <person name="Cohen L."/>
        </authorList>
    </citation>
    <scope>NUCLEOTIDE SEQUENCE</scope>
    <source>
        <strain evidence="14">CCMP1320</strain>
    </source>
</reference>
<dbReference type="InterPro" id="IPR001497">
    <property type="entry name" value="MethylDNA_cys_MeTrfase_AS"/>
</dbReference>
<feature type="region of interest" description="Disordered" evidence="12">
    <location>
        <begin position="1"/>
        <end position="29"/>
    </location>
</feature>
<dbReference type="Gene3D" id="1.10.10.10">
    <property type="entry name" value="Winged helix-like DNA-binding domain superfamily/Winged helix DNA-binding domain"/>
    <property type="match status" value="1"/>
</dbReference>
<comment type="catalytic activity">
    <reaction evidence="1">
        <text>a 4-O-methyl-thymidine in DNA + L-cysteinyl-[protein] = a thymidine in DNA + S-methyl-L-cysteinyl-[protein]</text>
        <dbReference type="Rhea" id="RHEA:53428"/>
        <dbReference type="Rhea" id="RHEA-COMP:10131"/>
        <dbReference type="Rhea" id="RHEA-COMP:10132"/>
        <dbReference type="Rhea" id="RHEA-COMP:13555"/>
        <dbReference type="Rhea" id="RHEA-COMP:13556"/>
        <dbReference type="ChEBI" id="CHEBI:29950"/>
        <dbReference type="ChEBI" id="CHEBI:82612"/>
        <dbReference type="ChEBI" id="CHEBI:137386"/>
        <dbReference type="ChEBI" id="CHEBI:137387"/>
        <dbReference type="EC" id="2.1.1.63"/>
    </reaction>
</comment>
<dbReference type="Pfam" id="PF01035">
    <property type="entry name" value="DNA_binding_1"/>
    <property type="match status" value="1"/>
</dbReference>
<keyword evidence="7" id="KW-0227">DNA damage</keyword>
<proteinExistence type="inferred from homology"/>
<dbReference type="GO" id="GO:0032259">
    <property type="term" value="P:methylation"/>
    <property type="evidence" value="ECO:0007669"/>
    <property type="project" value="UniProtKB-KW"/>
</dbReference>
<evidence type="ECO:0000256" key="5">
    <source>
        <dbReference type="ARBA" id="ARBA00022603"/>
    </source>
</evidence>
<dbReference type="EMBL" id="HBIP01037740">
    <property type="protein sequence ID" value="CAE0507689.1"/>
    <property type="molecule type" value="Transcribed_RNA"/>
</dbReference>
<dbReference type="EC" id="2.1.1.63" evidence="3"/>